<dbReference type="AlphaFoldDB" id="A0A6A5VMR2"/>
<dbReference type="EMBL" id="ML976659">
    <property type="protein sequence ID" value="KAF1979003.1"/>
    <property type="molecule type" value="Genomic_DNA"/>
</dbReference>
<sequence>MDPLIATAVDAPAPDGTLPPPPPAEPPEPARLWAISDLHLSYKGNREELEKLEPRPSDGLIICGDVGETAEHLRQCFTTATACFRQVWWVPGNHELFTMPSSKEGGTRGAAKYMECVNIARAFGVLTPEDEFVIWDGDGGPCVIAPIFTLYDYSFRPAHVPLEEALEWANEENILATDEHLLHNDPYASRIEWCNTLVERAETKLAAAVMENLGTKLVIINHWPLREDLVNIPLVPRFIIWCGTKQTEDWHNKYNAKVVVSGHLHVRRTDWKDDTRFEEVSLGYPKQWKDCQERGMDINDLLREILPGPDAPRSGEPTTWWRRYGKGTSETPAIFLKNGAKP</sequence>
<dbReference type="Pfam" id="PF00149">
    <property type="entry name" value="Metallophos"/>
    <property type="match status" value="1"/>
</dbReference>
<feature type="domain" description="Calcineurin-like phosphoesterase" evidence="2">
    <location>
        <begin position="31"/>
        <end position="266"/>
    </location>
</feature>
<dbReference type="SUPFAM" id="SSF56300">
    <property type="entry name" value="Metallo-dependent phosphatases"/>
    <property type="match status" value="1"/>
</dbReference>
<dbReference type="InterPro" id="IPR004843">
    <property type="entry name" value="Calcineurin-like_PHP"/>
</dbReference>
<accession>A0A6A5VMR2</accession>
<evidence type="ECO:0000259" key="2">
    <source>
        <dbReference type="Pfam" id="PF00149"/>
    </source>
</evidence>
<evidence type="ECO:0000313" key="4">
    <source>
        <dbReference type="Proteomes" id="UP000800036"/>
    </source>
</evidence>
<feature type="compositionally biased region" description="Pro residues" evidence="1">
    <location>
        <begin position="17"/>
        <end position="28"/>
    </location>
</feature>
<feature type="region of interest" description="Disordered" evidence="1">
    <location>
        <begin position="1"/>
        <end position="28"/>
    </location>
</feature>
<name>A0A6A5VMR2_9PLEO</name>
<dbReference type="Gene3D" id="3.60.21.10">
    <property type="match status" value="1"/>
</dbReference>
<proteinExistence type="predicted"/>
<dbReference type="InterPro" id="IPR052963">
    <property type="entry name" value="Pantetheine_PDE"/>
</dbReference>
<dbReference type="Proteomes" id="UP000800036">
    <property type="component" value="Unassembled WGS sequence"/>
</dbReference>
<organism evidence="3 4">
    <name type="scientific">Bimuria novae-zelandiae CBS 107.79</name>
    <dbReference type="NCBI Taxonomy" id="1447943"/>
    <lineage>
        <taxon>Eukaryota</taxon>
        <taxon>Fungi</taxon>
        <taxon>Dikarya</taxon>
        <taxon>Ascomycota</taxon>
        <taxon>Pezizomycotina</taxon>
        <taxon>Dothideomycetes</taxon>
        <taxon>Pleosporomycetidae</taxon>
        <taxon>Pleosporales</taxon>
        <taxon>Massarineae</taxon>
        <taxon>Didymosphaeriaceae</taxon>
        <taxon>Bimuria</taxon>
    </lineage>
</organism>
<reference evidence="3" key="1">
    <citation type="journal article" date="2020" name="Stud. Mycol.">
        <title>101 Dothideomycetes genomes: a test case for predicting lifestyles and emergence of pathogens.</title>
        <authorList>
            <person name="Haridas S."/>
            <person name="Albert R."/>
            <person name="Binder M."/>
            <person name="Bloem J."/>
            <person name="Labutti K."/>
            <person name="Salamov A."/>
            <person name="Andreopoulos B."/>
            <person name="Baker S."/>
            <person name="Barry K."/>
            <person name="Bills G."/>
            <person name="Bluhm B."/>
            <person name="Cannon C."/>
            <person name="Castanera R."/>
            <person name="Culley D."/>
            <person name="Daum C."/>
            <person name="Ezra D."/>
            <person name="Gonzalez J."/>
            <person name="Henrissat B."/>
            <person name="Kuo A."/>
            <person name="Liang C."/>
            <person name="Lipzen A."/>
            <person name="Lutzoni F."/>
            <person name="Magnuson J."/>
            <person name="Mondo S."/>
            <person name="Nolan M."/>
            <person name="Ohm R."/>
            <person name="Pangilinan J."/>
            <person name="Park H.-J."/>
            <person name="Ramirez L."/>
            <person name="Alfaro M."/>
            <person name="Sun H."/>
            <person name="Tritt A."/>
            <person name="Yoshinaga Y."/>
            <person name="Zwiers L.-H."/>
            <person name="Turgeon B."/>
            <person name="Goodwin S."/>
            <person name="Spatafora J."/>
            <person name="Crous P."/>
            <person name="Grigoriev I."/>
        </authorList>
    </citation>
    <scope>NUCLEOTIDE SEQUENCE</scope>
    <source>
        <strain evidence="3">CBS 107.79</strain>
    </source>
</reference>
<dbReference type="PANTHER" id="PTHR36492">
    <property type="match status" value="1"/>
</dbReference>
<gene>
    <name evidence="3" type="ORF">BU23DRAFT_192916</name>
</gene>
<dbReference type="GO" id="GO:0016787">
    <property type="term" value="F:hydrolase activity"/>
    <property type="evidence" value="ECO:0007669"/>
    <property type="project" value="InterPro"/>
</dbReference>
<keyword evidence="4" id="KW-1185">Reference proteome</keyword>
<protein>
    <submittedName>
        <fullName evidence="3">Metallophosphoesteras-like protein</fullName>
    </submittedName>
</protein>
<dbReference type="PANTHER" id="PTHR36492:SF2">
    <property type="entry name" value="[ACYL-CARRIER-PROTEIN] PHOSPHODIESTERASE PPTH"/>
    <property type="match status" value="1"/>
</dbReference>
<evidence type="ECO:0000256" key="1">
    <source>
        <dbReference type="SAM" id="MobiDB-lite"/>
    </source>
</evidence>
<dbReference type="InterPro" id="IPR029052">
    <property type="entry name" value="Metallo-depent_PP-like"/>
</dbReference>
<dbReference type="OrthoDB" id="550558at2759"/>
<evidence type="ECO:0000313" key="3">
    <source>
        <dbReference type="EMBL" id="KAF1979003.1"/>
    </source>
</evidence>